<comment type="subcellular location">
    <subcellularLocation>
        <location evidence="1">Nucleus</location>
    </subcellularLocation>
</comment>
<evidence type="ECO:0000313" key="8">
    <source>
        <dbReference type="EMBL" id="KAG9459345.1"/>
    </source>
</evidence>
<dbReference type="Gene3D" id="3.40.50.10190">
    <property type="entry name" value="BRCT domain"/>
    <property type="match status" value="1"/>
</dbReference>
<dbReference type="PANTHER" id="PTHR11370">
    <property type="entry name" value="DNA-REPAIR PROTEIN XRCC1"/>
    <property type="match status" value="1"/>
</dbReference>
<keyword evidence="2" id="KW-0677">Repeat</keyword>
<dbReference type="Pfam" id="PF00533">
    <property type="entry name" value="BRCT"/>
    <property type="match status" value="1"/>
</dbReference>
<keyword evidence="9" id="KW-1185">Reference proteome</keyword>
<comment type="caution">
    <text evidence="8">The sequence shown here is derived from an EMBL/GenBank/DDBJ whole genome shotgun (WGS) entry which is preliminary data.</text>
</comment>
<dbReference type="EMBL" id="JAINDJ010000002">
    <property type="protein sequence ID" value="KAG9459345.1"/>
    <property type="molecule type" value="Genomic_DNA"/>
</dbReference>
<dbReference type="GO" id="GO:0006303">
    <property type="term" value="P:double-strand break repair via nonhomologous end joining"/>
    <property type="evidence" value="ECO:0007669"/>
    <property type="project" value="InterPro"/>
</dbReference>
<dbReference type="CDD" id="cd17725">
    <property type="entry name" value="BRCT_XRCC1_rpt1"/>
    <property type="match status" value="1"/>
</dbReference>
<evidence type="ECO:0000256" key="1">
    <source>
        <dbReference type="ARBA" id="ARBA00004123"/>
    </source>
</evidence>
<keyword evidence="3" id="KW-0227">DNA damage</keyword>
<sequence length="406" mass="45449">MSGKRTLPLSLGSKGEGEKSKEKKPMLEDWPGGRGKVAPRMSTPQFSKLMEGVVFALSGFVNPERSTLRSQALDMGAEYKPDWTSNCTLLVCAFPNTPKFRQVEANNGTIVSKDWISECYNRKKLVEIDPYLMHAGKPWRRSTIAENAIQDTVSCGPEKPCYGSQKKSKQKSIAQAVTEVPTSNIVEINLSPSKVTGWAVDDLNKTVLWLENQEEKPDPAELKSIASEGILTCLQDCIAALEENQDIRTVTEQWKFVPHVVEELAELEDTKKSSRSILRKELSKQAVVCKNIYQQVFNDLLTTNAKSKKVKTNRAAKPGKEEIMMADDAGSDSDKTIEMTEDEIELACQRFNILCVEGRRGTQTPFILYNNVFPSCPWVFEWGCWVPLGAYCLGYPLDESFGIEEL</sequence>
<name>A0AAV7FDS8_ARIFI</name>
<evidence type="ECO:0000313" key="9">
    <source>
        <dbReference type="Proteomes" id="UP000825729"/>
    </source>
</evidence>
<organism evidence="8 9">
    <name type="scientific">Aristolochia fimbriata</name>
    <name type="common">White veined hardy Dutchman's pipe vine</name>
    <dbReference type="NCBI Taxonomy" id="158543"/>
    <lineage>
        <taxon>Eukaryota</taxon>
        <taxon>Viridiplantae</taxon>
        <taxon>Streptophyta</taxon>
        <taxon>Embryophyta</taxon>
        <taxon>Tracheophyta</taxon>
        <taxon>Spermatophyta</taxon>
        <taxon>Magnoliopsida</taxon>
        <taxon>Magnoliidae</taxon>
        <taxon>Piperales</taxon>
        <taxon>Aristolochiaceae</taxon>
        <taxon>Aristolochia</taxon>
    </lineage>
</organism>
<evidence type="ECO:0000256" key="3">
    <source>
        <dbReference type="ARBA" id="ARBA00022763"/>
    </source>
</evidence>
<dbReference type="SUPFAM" id="SSF52113">
    <property type="entry name" value="BRCT domain"/>
    <property type="match status" value="1"/>
</dbReference>
<dbReference type="PROSITE" id="PS50172">
    <property type="entry name" value="BRCT"/>
    <property type="match status" value="1"/>
</dbReference>
<feature type="region of interest" description="Disordered" evidence="6">
    <location>
        <begin position="1"/>
        <end position="38"/>
    </location>
</feature>
<evidence type="ECO:0000259" key="7">
    <source>
        <dbReference type="PROSITE" id="PS50172"/>
    </source>
</evidence>
<dbReference type="SMART" id="SM00292">
    <property type="entry name" value="BRCT"/>
    <property type="match status" value="1"/>
</dbReference>
<evidence type="ECO:0000256" key="2">
    <source>
        <dbReference type="ARBA" id="ARBA00022737"/>
    </source>
</evidence>
<dbReference type="GO" id="GO:0003684">
    <property type="term" value="F:damaged DNA binding"/>
    <property type="evidence" value="ECO:0007669"/>
    <property type="project" value="InterPro"/>
</dbReference>
<proteinExistence type="predicted"/>
<keyword evidence="5" id="KW-0539">Nucleus</keyword>
<protein>
    <recommendedName>
        <fullName evidence="7">BRCT domain-containing protein</fullName>
    </recommendedName>
</protein>
<dbReference type="GO" id="GO:0000012">
    <property type="term" value="P:single strand break repair"/>
    <property type="evidence" value="ECO:0007669"/>
    <property type="project" value="InterPro"/>
</dbReference>
<dbReference type="GO" id="GO:0005634">
    <property type="term" value="C:nucleus"/>
    <property type="evidence" value="ECO:0007669"/>
    <property type="project" value="UniProtKB-SubCell"/>
</dbReference>
<dbReference type="FunFam" id="3.40.50.10190:FF:000008">
    <property type="entry name" value="X-ray repair cross complementing 1"/>
    <property type="match status" value="1"/>
</dbReference>
<reference evidence="8 9" key="1">
    <citation type="submission" date="2021-07" db="EMBL/GenBank/DDBJ databases">
        <title>The Aristolochia fimbriata genome: insights into angiosperm evolution, floral development and chemical biosynthesis.</title>
        <authorList>
            <person name="Jiao Y."/>
        </authorList>
    </citation>
    <scope>NUCLEOTIDE SEQUENCE [LARGE SCALE GENOMIC DNA]</scope>
    <source>
        <strain evidence="8">IBCAS-2021</strain>
        <tissue evidence="8">Leaf</tissue>
    </source>
</reference>
<dbReference type="InterPro" id="IPR001357">
    <property type="entry name" value="BRCT_dom"/>
</dbReference>
<dbReference type="InterPro" id="IPR045080">
    <property type="entry name" value="BRCT_XRCC1_rpt1"/>
</dbReference>
<gene>
    <name evidence="8" type="ORF">H6P81_003853</name>
</gene>
<feature type="compositionally biased region" description="Basic and acidic residues" evidence="6">
    <location>
        <begin position="15"/>
        <end position="27"/>
    </location>
</feature>
<dbReference type="Proteomes" id="UP000825729">
    <property type="component" value="Unassembled WGS sequence"/>
</dbReference>
<evidence type="ECO:0000256" key="5">
    <source>
        <dbReference type="ARBA" id="ARBA00023242"/>
    </source>
</evidence>
<accession>A0AAV7FDS8</accession>
<evidence type="ECO:0000256" key="6">
    <source>
        <dbReference type="SAM" id="MobiDB-lite"/>
    </source>
</evidence>
<evidence type="ECO:0000256" key="4">
    <source>
        <dbReference type="ARBA" id="ARBA00023204"/>
    </source>
</evidence>
<keyword evidence="4" id="KW-0234">DNA repair</keyword>
<dbReference type="AlphaFoldDB" id="A0AAV7FDS8"/>
<dbReference type="GO" id="GO:0006284">
    <property type="term" value="P:base-excision repair"/>
    <property type="evidence" value="ECO:0007669"/>
    <property type="project" value="InterPro"/>
</dbReference>
<feature type="domain" description="BRCT" evidence="7">
    <location>
        <begin position="45"/>
        <end position="133"/>
    </location>
</feature>
<dbReference type="PANTHER" id="PTHR11370:SF5">
    <property type="entry name" value="DNA REPAIR PROTEIN XRCC1"/>
    <property type="match status" value="1"/>
</dbReference>
<dbReference type="InterPro" id="IPR036420">
    <property type="entry name" value="BRCT_dom_sf"/>
</dbReference>